<protein>
    <submittedName>
        <fullName evidence="1">Uncharacterized protein</fullName>
    </submittedName>
</protein>
<dbReference type="Proteomes" id="UP000828048">
    <property type="component" value="Chromosome 6"/>
</dbReference>
<proteinExistence type="predicted"/>
<gene>
    <name evidence="1" type="ORF">Vadar_024935</name>
</gene>
<keyword evidence="2" id="KW-1185">Reference proteome</keyword>
<reference evidence="1 2" key="1">
    <citation type="journal article" date="2021" name="Hortic Res">
        <title>High-quality reference genome and annotation aids understanding of berry development for evergreen blueberry (Vaccinium darrowii).</title>
        <authorList>
            <person name="Yu J."/>
            <person name="Hulse-Kemp A.M."/>
            <person name="Babiker E."/>
            <person name="Staton M."/>
        </authorList>
    </citation>
    <scope>NUCLEOTIDE SEQUENCE [LARGE SCALE GENOMIC DNA]</scope>
    <source>
        <strain evidence="2">cv. NJ 8807/NJ 8810</strain>
        <tissue evidence="1">Young leaf</tissue>
    </source>
</reference>
<name>A0ACB7XCA3_9ERIC</name>
<dbReference type="EMBL" id="CM037156">
    <property type="protein sequence ID" value="KAH7838318.1"/>
    <property type="molecule type" value="Genomic_DNA"/>
</dbReference>
<accession>A0ACB7XCA3</accession>
<organism evidence="1 2">
    <name type="scientific">Vaccinium darrowii</name>
    <dbReference type="NCBI Taxonomy" id="229202"/>
    <lineage>
        <taxon>Eukaryota</taxon>
        <taxon>Viridiplantae</taxon>
        <taxon>Streptophyta</taxon>
        <taxon>Embryophyta</taxon>
        <taxon>Tracheophyta</taxon>
        <taxon>Spermatophyta</taxon>
        <taxon>Magnoliopsida</taxon>
        <taxon>eudicotyledons</taxon>
        <taxon>Gunneridae</taxon>
        <taxon>Pentapetalae</taxon>
        <taxon>asterids</taxon>
        <taxon>Ericales</taxon>
        <taxon>Ericaceae</taxon>
        <taxon>Vaccinioideae</taxon>
        <taxon>Vaccinieae</taxon>
        <taxon>Vaccinium</taxon>
    </lineage>
</organism>
<sequence>MASHIIVLGLLVITCSIALASAESPLQDFCVAVPNSPVLVNGFVCKDPNLVQATDFLFAGLNIAGNTSNALGSAVTPVFVTQLPGLNTLGVSLARIDFAPLGVNPPHTHPRGSEIFTVLQGSVEVGFVTSNPGNKLITTVLQSGDAFVFPQGLVHFQKNVGNGNAIALASLSSENPGVIIVANAVFGSNPAISTDVLSTAFQVNQSVIAEIESKF</sequence>
<evidence type="ECO:0000313" key="1">
    <source>
        <dbReference type="EMBL" id="KAH7838318.1"/>
    </source>
</evidence>
<evidence type="ECO:0000313" key="2">
    <source>
        <dbReference type="Proteomes" id="UP000828048"/>
    </source>
</evidence>
<comment type="caution">
    <text evidence="1">The sequence shown here is derived from an EMBL/GenBank/DDBJ whole genome shotgun (WGS) entry which is preliminary data.</text>
</comment>